<evidence type="ECO:0000313" key="3">
    <source>
        <dbReference type="Proteomes" id="UP000663868"/>
    </source>
</evidence>
<gene>
    <name evidence="1" type="ORF">IZO911_LOCUS25246</name>
    <name evidence="2" type="ORF">KXQ929_LOCUS40178</name>
</gene>
<comment type="caution">
    <text evidence="2">The sequence shown here is derived from an EMBL/GenBank/DDBJ whole genome shotgun (WGS) entry which is preliminary data.</text>
</comment>
<sequence length="87" mass="10035">MTENELRAFQEQAHLDYIHFLEYRSCELIIGGTIIPSIDDQGSNGFNIIREILYICPESLNPPQELILKQALLDNKKSEKDKQQAMN</sequence>
<dbReference type="EMBL" id="CAJNOE010000313">
    <property type="protein sequence ID" value="CAF1141383.1"/>
    <property type="molecule type" value="Genomic_DNA"/>
</dbReference>
<dbReference type="Proteomes" id="UP000663868">
    <property type="component" value="Unassembled WGS sequence"/>
</dbReference>
<dbReference type="Proteomes" id="UP000663860">
    <property type="component" value="Unassembled WGS sequence"/>
</dbReference>
<reference evidence="2" key="1">
    <citation type="submission" date="2021-02" db="EMBL/GenBank/DDBJ databases">
        <authorList>
            <person name="Nowell W R."/>
        </authorList>
    </citation>
    <scope>NUCLEOTIDE SEQUENCE</scope>
</reference>
<dbReference type="EMBL" id="CAJOBB010008155">
    <property type="protein sequence ID" value="CAF4202399.1"/>
    <property type="molecule type" value="Genomic_DNA"/>
</dbReference>
<evidence type="ECO:0000313" key="2">
    <source>
        <dbReference type="EMBL" id="CAF4202399.1"/>
    </source>
</evidence>
<evidence type="ECO:0000313" key="1">
    <source>
        <dbReference type="EMBL" id="CAF1141383.1"/>
    </source>
</evidence>
<name>A0A820C612_9BILA</name>
<accession>A0A820C612</accession>
<protein>
    <submittedName>
        <fullName evidence="2">Uncharacterized protein</fullName>
    </submittedName>
</protein>
<organism evidence="2 3">
    <name type="scientific">Adineta steineri</name>
    <dbReference type="NCBI Taxonomy" id="433720"/>
    <lineage>
        <taxon>Eukaryota</taxon>
        <taxon>Metazoa</taxon>
        <taxon>Spiralia</taxon>
        <taxon>Gnathifera</taxon>
        <taxon>Rotifera</taxon>
        <taxon>Eurotatoria</taxon>
        <taxon>Bdelloidea</taxon>
        <taxon>Adinetida</taxon>
        <taxon>Adinetidae</taxon>
        <taxon>Adineta</taxon>
    </lineage>
</organism>
<proteinExistence type="predicted"/>
<dbReference type="AlphaFoldDB" id="A0A820C612"/>